<dbReference type="GO" id="GO:0006085">
    <property type="term" value="P:acetyl-CoA biosynthetic process"/>
    <property type="evidence" value="ECO:0007669"/>
    <property type="project" value="TreeGrafter"/>
</dbReference>
<evidence type="ECO:0000313" key="1">
    <source>
        <dbReference type="EMBL" id="GAI60438.1"/>
    </source>
</evidence>
<dbReference type="GO" id="GO:0005829">
    <property type="term" value="C:cytosol"/>
    <property type="evidence" value="ECO:0007669"/>
    <property type="project" value="TreeGrafter"/>
</dbReference>
<dbReference type="Pfam" id="PF00285">
    <property type="entry name" value="Citrate_synt"/>
    <property type="match status" value="1"/>
</dbReference>
<dbReference type="PANTHER" id="PTHR23118:SF42">
    <property type="entry name" value="ATP-CITRATE SYNTHASE"/>
    <property type="match status" value="1"/>
</dbReference>
<proteinExistence type="predicted"/>
<dbReference type="InterPro" id="IPR016143">
    <property type="entry name" value="Citrate_synth-like_sm_a-sub"/>
</dbReference>
<protein>
    <recommendedName>
        <fullName evidence="2">ATP citrate synthase</fullName>
    </recommendedName>
</protein>
<dbReference type="InterPro" id="IPR002020">
    <property type="entry name" value="Citrate_synthase"/>
</dbReference>
<dbReference type="AlphaFoldDB" id="X1PWZ2"/>
<accession>X1PWZ2</accession>
<dbReference type="CDD" id="cd06100">
    <property type="entry name" value="CCL_ACL-C"/>
    <property type="match status" value="1"/>
</dbReference>
<dbReference type="EMBL" id="BARW01004160">
    <property type="protein sequence ID" value="GAI60438.1"/>
    <property type="molecule type" value="Genomic_DNA"/>
</dbReference>
<dbReference type="InterPro" id="IPR036969">
    <property type="entry name" value="Citrate_synthase_sf"/>
</dbReference>
<feature type="non-terminal residue" evidence="1">
    <location>
        <position position="1"/>
    </location>
</feature>
<evidence type="ECO:0008006" key="2">
    <source>
        <dbReference type="Google" id="ProtNLM"/>
    </source>
</evidence>
<name>X1PWZ2_9ZZZZ</name>
<dbReference type="GO" id="GO:0003878">
    <property type="term" value="F:ATP citrate synthase activity"/>
    <property type="evidence" value="ECO:0007669"/>
    <property type="project" value="TreeGrafter"/>
</dbReference>
<comment type="caution">
    <text evidence="1">The sequence shown here is derived from an EMBL/GenBank/DDBJ whole genome shotgun (WGS) entry which is preliminary data.</text>
</comment>
<dbReference type="SUPFAM" id="SSF48256">
    <property type="entry name" value="Citrate synthase"/>
    <property type="match status" value="1"/>
</dbReference>
<organism evidence="1">
    <name type="scientific">marine sediment metagenome</name>
    <dbReference type="NCBI Taxonomy" id="412755"/>
    <lineage>
        <taxon>unclassified sequences</taxon>
        <taxon>metagenomes</taxon>
        <taxon>ecological metagenomes</taxon>
    </lineage>
</organism>
<gene>
    <name evidence="1" type="ORF">S12H4_09973</name>
</gene>
<sequence>HNSIIASRAGKDLISSLVSGLLTIGPRFGGAVQGSANHFTKYLYAGEEPSFMVKEMKSKNVNIQGIGHRIKSVTNPDVRVTIMVDFAKKNFPVTETLDYALSVEELTTSKRNNLILNVDGCIGVLCCDMLRGIGYSRDEVREFVDLGILNAFFVLGRSIGFMGHIMDQKRLKSRLYRHPWDDIEYMMPDKPEKVK</sequence>
<dbReference type="Gene3D" id="1.10.230.10">
    <property type="entry name" value="Cytochrome P450-Terp, domain 2"/>
    <property type="match status" value="1"/>
</dbReference>
<reference evidence="1" key="1">
    <citation type="journal article" date="2014" name="Front. Microbiol.">
        <title>High frequency of phylogenetically diverse reductive dehalogenase-homologous genes in deep subseafloor sedimentary metagenomes.</title>
        <authorList>
            <person name="Kawai M."/>
            <person name="Futagami T."/>
            <person name="Toyoda A."/>
            <person name="Takaki Y."/>
            <person name="Nishi S."/>
            <person name="Hori S."/>
            <person name="Arai W."/>
            <person name="Tsubouchi T."/>
            <person name="Morono Y."/>
            <person name="Uchiyama I."/>
            <person name="Ito T."/>
            <person name="Fujiyama A."/>
            <person name="Inagaki F."/>
            <person name="Takami H."/>
        </authorList>
    </citation>
    <scope>NUCLEOTIDE SEQUENCE</scope>
    <source>
        <strain evidence="1">Expedition CK06-06</strain>
    </source>
</reference>
<dbReference type="PANTHER" id="PTHR23118">
    <property type="entry name" value="ATP-CITRATE SYNTHASE"/>
    <property type="match status" value="1"/>
</dbReference>
<dbReference type="GO" id="GO:0006633">
    <property type="term" value="P:fatty acid biosynthetic process"/>
    <property type="evidence" value="ECO:0007669"/>
    <property type="project" value="TreeGrafter"/>
</dbReference>